<dbReference type="EMBL" id="BAABHA010000010">
    <property type="protein sequence ID" value="GAA4386705.1"/>
    <property type="molecule type" value="Genomic_DNA"/>
</dbReference>
<sequence>MKRLLLAAAVGSAALLTAPAALAQRTDSTAVKPQLNTAPPGPVLPRTRTTTPTPAPTAPSPAPTRPTTPAPTQPTTPTQPSTTIDDDGREAKPLPSTAPAPRTAPPATTPRNGTIDDDGRPAKALPSTGTVPGATLDETPEKSKYFIYGNFSLGLNGNRVGGTSYNVGASPALGYRITERIAVGPGIVYSHSGYSIPASNSNTGVRQRISGNNYGLKAFAQVIVFKQFFVHAEYEVTRAQIIYEVLTSPTTLMIERQEATVRTPLLGVGYRQSLGDRAAADIAVLYNFNNGLQANIYGQPVIRFSFLFDIGK</sequence>
<evidence type="ECO:0000256" key="1">
    <source>
        <dbReference type="SAM" id="MobiDB-lite"/>
    </source>
</evidence>
<feature type="compositionally biased region" description="Pro residues" evidence="1">
    <location>
        <begin position="53"/>
        <end position="74"/>
    </location>
</feature>
<proteinExistence type="predicted"/>
<name>A0ABP8J846_9BACT</name>
<reference evidence="4" key="1">
    <citation type="journal article" date="2019" name="Int. J. Syst. Evol. Microbiol.">
        <title>The Global Catalogue of Microorganisms (GCM) 10K type strain sequencing project: providing services to taxonomists for standard genome sequencing and annotation.</title>
        <authorList>
            <consortium name="The Broad Institute Genomics Platform"/>
            <consortium name="The Broad Institute Genome Sequencing Center for Infectious Disease"/>
            <person name="Wu L."/>
            <person name="Ma J."/>
        </authorList>
    </citation>
    <scope>NUCLEOTIDE SEQUENCE [LARGE SCALE GENOMIC DNA]</scope>
    <source>
        <strain evidence="4">JCM 17924</strain>
    </source>
</reference>
<feature type="region of interest" description="Disordered" evidence="1">
    <location>
        <begin position="28"/>
        <end position="137"/>
    </location>
</feature>
<evidence type="ECO:0008006" key="5">
    <source>
        <dbReference type="Google" id="ProtNLM"/>
    </source>
</evidence>
<gene>
    <name evidence="3" type="ORF">GCM10023186_31640</name>
</gene>
<protein>
    <recommendedName>
        <fullName evidence="5">Outer membrane protein beta-barrel domain-containing protein</fullName>
    </recommendedName>
</protein>
<evidence type="ECO:0000313" key="4">
    <source>
        <dbReference type="Proteomes" id="UP001500454"/>
    </source>
</evidence>
<comment type="caution">
    <text evidence="3">The sequence shown here is derived from an EMBL/GenBank/DDBJ whole genome shotgun (WGS) entry which is preliminary data.</text>
</comment>
<keyword evidence="4" id="KW-1185">Reference proteome</keyword>
<feature type="compositionally biased region" description="Pro residues" evidence="1">
    <location>
        <begin position="96"/>
        <end position="108"/>
    </location>
</feature>
<dbReference type="RefSeq" id="WP_345225848.1">
    <property type="nucleotide sequence ID" value="NZ_BAABHA010000010.1"/>
</dbReference>
<organism evidence="3 4">
    <name type="scientific">Hymenobacter koreensis</name>
    <dbReference type="NCBI Taxonomy" id="1084523"/>
    <lineage>
        <taxon>Bacteria</taxon>
        <taxon>Pseudomonadati</taxon>
        <taxon>Bacteroidota</taxon>
        <taxon>Cytophagia</taxon>
        <taxon>Cytophagales</taxon>
        <taxon>Hymenobacteraceae</taxon>
        <taxon>Hymenobacter</taxon>
    </lineage>
</organism>
<evidence type="ECO:0000313" key="3">
    <source>
        <dbReference type="EMBL" id="GAA4386705.1"/>
    </source>
</evidence>
<keyword evidence="2" id="KW-0732">Signal</keyword>
<feature type="signal peptide" evidence="2">
    <location>
        <begin position="1"/>
        <end position="23"/>
    </location>
</feature>
<accession>A0ABP8J846</accession>
<feature type="chain" id="PRO_5046060924" description="Outer membrane protein beta-barrel domain-containing protein" evidence="2">
    <location>
        <begin position="24"/>
        <end position="312"/>
    </location>
</feature>
<dbReference type="Proteomes" id="UP001500454">
    <property type="component" value="Unassembled WGS sequence"/>
</dbReference>
<evidence type="ECO:0000256" key="2">
    <source>
        <dbReference type="SAM" id="SignalP"/>
    </source>
</evidence>
<feature type="compositionally biased region" description="Polar residues" evidence="1">
    <location>
        <begin position="28"/>
        <end position="37"/>
    </location>
</feature>